<dbReference type="SUPFAM" id="SSF54197">
    <property type="entry name" value="HIT-like"/>
    <property type="match status" value="1"/>
</dbReference>
<protein>
    <recommendedName>
        <fullName evidence="4">HIT domain-containing protein</fullName>
    </recommendedName>
</protein>
<dbReference type="InterPro" id="IPR036265">
    <property type="entry name" value="HIT-like_sf"/>
</dbReference>
<proteinExistence type="predicted"/>
<reference evidence="5 6" key="1">
    <citation type="submission" date="2014-04" db="EMBL/GenBank/DDBJ databases">
        <authorList>
            <consortium name="DOE Joint Genome Institute"/>
            <person name="Kuo A."/>
            <person name="Girlanda M."/>
            <person name="Perotto S."/>
            <person name="Kohler A."/>
            <person name="Nagy L.G."/>
            <person name="Floudas D."/>
            <person name="Copeland A."/>
            <person name="Barry K.W."/>
            <person name="Cichocki N."/>
            <person name="Veneault-Fourrey C."/>
            <person name="LaButti K."/>
            <person name="Lindquist E.A."/>
            <person name="Lipzen A."/>
            <person name="Lundell T."/>
            <person name="Morin E."/>
            <person name="Murat C."/>
            <person name="Sun H."/>
            <person name="Tunlid A."/>
            <person name="Henrissat B."/>
            <person name="Grigoriev I.V."/>
            <person name="Hibbett D.S."/>
            <person name="Martin F."/>
            <person name="Nordberg H.P."/>
            <person name="Cantor M.N."/>
            <person name="Hua S.X."/>
        </authorList>
    </citation>
    <scope>NUCLEOTIDE SEQUENCE [LARGE SCALE GENOMIC DNA]</scope>
    <source>
        <strain evidence="5 6">MUT 4182</strain>
    </source>
</reference>
<dbReference type="AlphaFoldDB" id="A0A0C3QW58"/>
<name>A0A0C3QW58_9AGAM</name>
<evidence type="ECO:0000259" key="4">
    <source>
        <dbReference type="PROSITE" id="PS51084"/>
    </source>
</evidence>
<dbReference type="Pfam" id="PF01230">
    <property type="entry name" value="HIT"/>
    <property type="match status" value="1"/>
</dbReference>
<feature type="domain" description="HIT" evidence="4">
    <location>
        <begin position="8"/>
        <end position="112"/>
    </location>
</feature>
<dbReference type="PANTHER" id="PTHR46648">
    <property type="entry name" value="HIT FAMILY PROTEIN 1"/>
    <property type="match status" value="1"/>
</dbReference>
<dbReference type="EMBL" id="KN822945">
    <property type="protein sequence ID" value="KIO33981.1"/>
    <property type="molecule type" value="Genomic_DNA"/>
</dbReference>
<evidence type="ECO:0000313" key="5">
    <source>
        <dbReference type="EMBL" id="KIO33981.1"/>
    </source>
</evidence>
<dbReference type="PRINTS" id="PR00332">
    <property type="entry name" value="HISTRIAD"/>
</dbReference>
<dbReference type="Gene3D" id="3.30.428.10">
    <property type="entry name" value="HIT-like"/>
    <property type="match status" value="1"/>
</dbReference>
<dbReference type="GO" id="GO:0009117">
    <property type="term" value="P:nucleotide metabolic process"/>
    <property type="evidence" value="ECO:0007669"/>
    <property type="project" value="TreeGrafter"/>
</dbReference>
<dbReference type="CDD" id="cd01277">
    <property type="entry name" value="HINT_subgroup"/>
    <property type="match status" value="1"/>
</dbReference>
<dbReference type="InterPro" id="IPR001310">
    <property type="entry name" value="Histidine_triad_HIT"/>
</dbReference>
<dbReference type="STRING" id="1051891.A0A0C3QW58"/>
<keyword evidence="6" id="KW-1185">Reference proteome</keyword>
<evidence type="ECO:0000256" key="2">
    <source>
        <dbReference type="PIRSR" id="PIRSR601310-3"/>
    </source>
</evidence>
<organism evidence="5 6">
    <name type="scientific">Tulasnella calospora MUT 4182</name>
    <dbReference type="NCBI Taxonomy" id="1051891"/>
    <lineage>
        <taxon>Eukaryota</taxon>
        <taxon>Fungi</taxon>
        <taxon>Dikarya</taxon>
        <taxon>Basidiomycota</taxon>
        <taxon>Agaricomycotina</taxon>
        <taxon>Agaricomycetes</taxon>
        <taxon>Cantharellales</taxon>
        <taxon>Tulasnellaceae</taxon>
        <taxon>Tulasnella</taxon>
    </lineage>
</organism>
<feature type="short sequence motif" description="Histidine triad motif" evidence="2 3">
    <location>
        <begin position="96"/>
        <end position="100"/>
    </location>
</feature>
<dbReference type="InterPro" id="IPR011146">
    <property type="entry name" value="HIT-like"/>
</dbReference>
<dbReference type="PANTHER" id="PTHR46648:SF1">
    <property type="entry name" value="ADENOSINE 5'-MONOPHOSPHORAMIDASE HNT1"/>
    <property type="match status" value="1"/>
</dbReference>
<dbReference type="HOGENOM" id="CLU_056776_3_0_1"/>
<dbReference type="InterPro" id="IPR019808">
    <property type="entry name" value="Histidine_triad_CS"/>
</dbReference>
<dbReference type="GO" id="GO:0003824">
    <property type="term" value="F:catalytic activity"/>
    <property type="evidence" value="ECO:0007669"/>
    <property type="project" value="InterPro"/>
</dbReference>
<accession>A0A0C3QW58</accession>
<reference evidence="6" key="2">
    <citation type="submission" date="2015-01" db="EMBL/GenBank/DDBJ databases">
        <title>Evolutionary Origins and Diversification of the Mycorrhizal Mutualists.</title>
        <authorList>
            <consortium name="DOE Joint Genome Institute"/>
            <consortium name="Mycorrhizal Genomics Consortium"/>
            <person name="Kohler A."/>
            <person name="Kuo A."/>
            <person name="Nagy L.G."/>
            <person name="Floudas D."/>
            <person name="Copeland A."/>
            <person name="Barry K.W."/>
            <person name="Cichocki N."/>
            <person name="Veneault-Fourrey C."/>
            <person name="LaButti K."/>
            <person name="Lindquist E.A."/>
            <person name="Lipzen A."/>
            <person name="Lundell T."/>
            <person name="Morin E."/>
            <person name="Murat C."/>
            <person name="Riley R."/>
            <person name="Ohm R."/>
            <person name="Sun H."/>
            <person name="Tunlid A."/>
            <person name="Henrissat B."/>
            <person name="Grigoriev I.V."/>
            <person name="Hibbett D.S."/>
            <person name="Martin F."/>
        </authorList>
    </citation>
    <scope>NUCLEOTIDE SEQUENCE [LARGE SCALE GENOMIC DNA]</scope>
    <source>
        <strain evidence="6">MUT 4182</strain>
    </source>
</reference>
<evidence type="ECO:0000313" key="6">
    <source>
        <dbReference type="Proteomes" id="UP000054248"/>
    </source>
</evidence>
<dbReference type="PROSITE" id="PS51084">
    <property type="entry name" value="HIT_2"/>
    <property type="match status" value="1"/>
</dbReference>
<evidence type="ECO:0000256" key="3">
    <source>
        <dbReference type="PROSITE-ProRule" id="PRU00464"/>
    </source>
</evidence>
<feature type="active site" description="Tele-AMP-histidine intermediate" evidence="1">
    <location>
        <position position="98"/>
    </location>
</feature>
<dbReference type="Proteomes" id="UP000054248">
    <property type="component" value="Unassembled WGS sequence"/>
</dbReference>
<dbReference type="OrthoDB" id="672793at2759"/>
<gene>
    <name evidence="5" type="ORF">M407DRAFT_166191</name>
</gene>
<dbReference type="PROSITE" id="PS00892">
    <property type="entry name" value="HIT_1"/>
    <property type="match status" value="1"/>
</dbReference>
<dbReference type="InterPro" id="IPR039384">
    <property type="entry name" value="HINT"/>
</dbReference>
<sequence>MATDENCLFCKIIAGQIPSVKLIETEHSYSFLDIFPLAKGHALVIPKYHGVKLHDIPDEYLSDTLAIAKKVAIASGFVDYNILQNNGRNAHQVVDHVHFHIIPKPSKSDEEGLVIGWPMKPADQDALKAYAEELKPKL</sequence>
<evidence type="ECO:0000256" key="1">
    <source>
        <dbReference type="PIRSR" id="PIRSR601310-1"/>
    </source>
</evidence>